<evidence type="ECO:0000313" key="7">
    <source>
        <dbReference type="EMBL" id="MYL19617.1"/>
    </source>
</evidence>
<dbReference type="PANTHER" id="PTHR42789">
    <property type="entry name" value="D-ISOMER SPECIFIC 2-HYDROXYACID DEHYDROGENASE FAMILY PROTEIN (AFU_ORTHOLOGUE AFUA_6G10090)"/>
    <property type="match status" value="1"/>
</dbReference>
<evidence type="ECO:0000313" key="8">
    <source>
        <dbReference type="Proteomes" id="UP000460949"/>
    </source>
</evidence>
<evidence type="ECO:0000256" key="3">
    <source>
        <dbReference type="ARBA" id="ARBA00023027"/>
    </source>
</evidence>
<dbReference type="InterPro" id="IPR029753">
    <property type="entry name" value="D-isomer_DH_CS"/>
</dbReference>
<dbReference type="InterPro" id="IPR006139">
    <property type="entry name" value="D-isomer_2_OHA_DH_cat_dom"/>
</dbReference>
<dbReference type="InterPro" id="IPR050857">
    <property type="entry name" value="D-2-hydroxyacid_DH"/>
</dbReference>
<dbReference type="InterPro" id="IPR036291">
    <property type="entry name" value="NAD(P)-bd_dom_sf"/>
</dbReference>
<sequence>MKILISEVIWTEGIEVLERQGHTVAYDQKWYANRKEFLAHLPDAEALIVRNQTQVDEELLNQAPNLKVIGRLGVGLDNIDLDETEKRGVAVISARNANAVSVAEYVMQAVLSFRRPLHEAHKGVAEGKWERRVHTGYEINGKTLGLIGLGEISHRTAKRAKAFGMNVIGYDPFRTEYDYMIDETGIVKKEWYDVLGESDFLSIHVPLNTATKHLIDRKAIGLMKPSACLINTARGGIVKETDLAEALQDRRLAGAFLDVLENEPIHPENPLLQAPHVTLTPHIAGLTEESQERISIMIAKEVNKELHGNASLCRV</sequence>
<dbReference type="EMBL" id="WMET01000001">
    <property type="protein sequence ID" value="MYL19617.1"/>
    <property type="molecule type" value="Genomic_DNA"/>
</dbReference>
<dbReference type="SUPFAM" id="SSF52283">
    <property type="entry name" value="Formate/glycerate dehydrogenase catalytic domain-like"/>
    <property type="match status" value="1"/>
</dbReference>
<dbReference type="CDD" id="cd12173">
    <property type="entry name" value="PGDH_4"/>
    <property type="match status" value="1"/>
</dbReference>
<evidence type="ECO:0000259" key="5">
    <source>
        <dbReference type="Pfam" id="PF00389"/>
    </source>
</evidence>
<dbReference type="Pfam" id="PF02826">
    <property type="entry name" value="2-Hacid_dh_C"/>
    <property type="match status" value="1"/>
</dbReference>
<dbReference type="AlphaFoldDB" id="A0A845E006"/>
<dbReference type="Gene3D" id="3.40.50.720">
    <property type="entry name" value="NAD(P)-binding Rossmann-like Domain"/>
    <property type="match status" value="2"/>
</dbReference>
<dbReference type="PROSITE" id="PS00670">
    <property type="entry name" value="D_2_HYDROXYACID_DH_2"/>
    <property type="match status" value="1"/>
</dbReference>
<keyword evidence="2 4" id="KW-0560">Oxidoreductase</keyword>
<feature type="domain" description="D-isomer specific 2-hydroxyacid dehydrogenase NAD-binding" evidence="6">
    <location>
        <begin position="109"/>
        <end position="284"/>
    </location>
</feature>
<dbReference type="Pfam" id="PF00389">
    <property type="entry name" value="2-Hacid_dh"/>
    <property type="match status" value="1"/>
</dbReference>
<evidence type="ECO:0000256" key="1">
    <source>
        <dbReference type="ARBA" id="ARBA00005854"/>
    </source>
</evidence>
<proteinExistence type="inferred from homology"/>
<name>A0A845E006_9BACI</name>
<protein>
    <submittedName>
        <fullName evidence="7">Hydroxyacid dehydrogenase</fullName>
    </submittedName>
</protein>
<accession>A0A845E006</accession>
<dbReference type="GO" id="GO:0016616">
    <property type="term" value="F:oxidoreductase activity, acting on the CH-OH group of donors, NAD or NADP as acceptor"/>
    <property type="evidence" value="ECO:0007669"/>
    <property type="project" value="InterPro"/>
</dbReference>
<comment type="similarity">
    <text evidence="1 4">Belongs to the D-isomer specific 2-hydroxyacid dehydrogenase family.</text>
</comment>
<dbReference type="SUPFAM" id="SSF51735">
    <property type="entry name" value="NAD(P)-binding Rossmann-fold domains"/>
    <property type="match status" value="1"/>
</dbReference>
<evidence type="ECO:0000256" key="2">
    <source>
        <dbReference type="ARBA" id="ARBA00023002"/>
    </source>
</evidence>
<evidence type="ECO:0000256" key="4">
    <source>
        <dbReference type="RuleBase" id="RU003719"/>
    </source>
</evidence>
<evidence type="ECO:0000259" key="6">
    <source>
        <dbReference type="Pfam" id="PF02826"/>
    </source>
</evidence>
<feature type="domain" description="D-isomer specific 2-hydroxyacid dehydrogenase catalytic" evidence="5">
    <location>
        <begin position="3"/>
        <end position="310"/>
    </location>
</feature>
<comment type="caution">
    <text evidence="7">The sequence shown here is derived from an EMBL/GenBank/DDBJ whole genome shotgun (WGS) entry which is preliminary data.</text>
</comment>
<dbReference type="InterPro" id="IPR006140">
    <property type="entry name" value="D-isomer_DH_NAD-bd"/>
</dbReference>
<dbReference type="Proteomes" id="UP000460949">
    <property type="component" value="Unassembled WGS sequence"/>
</dbReference>
<gene>
    <name evidence="7" type="ORF">GLW04_06910</name>
</gene>
<dbReference type="RefSeq" id="WP_160835989.1">
    <property type="nucleotide sequence ID" value="NZ_WMET01000001.1"/>
</dbReference>
<reference evidence="7 8" key="1">
    <citation type="submission" date="2019-11" db="EMBL/GenBank/DDBJ databases">
        <title>Genome sequences of 17 halophilic strains isolated from different environments.</title>
        <authorList>
            <person name="Furrow R.E."/>
        </authorList>
    </citation>
    <scope>NUCLEOTIDE SEQUENCE [LARGE SCALE GENOMIC DNA]</scope>
    <source>
        <strain evidence="7 8">22511_23_Filter</strain>
    </source>
</reference>
<dbReference type="GO" id="GO:0051287">
    <property type="term" value="F:NAD binding"/>
    <property type="evidence" value="ECO:0007669"/>
    <property type="project" value="InterPro"/>
</dbReference>
<organism evidence="7 8">
    <name type="scientific">Halobacillus litoralis</name>
    <dbReference type="NCBI Taxonomy" id="45668"/>
    <lineage>
        <taxon>Bacteria</taxon>
        <taxon>Bacillati</taxon>
        <taxon>Bacillota</taxon>
        <taxon>Bacilli</taxon>
        <taxon>Bacillales</taxon>
        <taxon>Bacillaceae</taxon>
        <taxon>Halobacillus</taxon>
    </lineage>
</organism>
<dbReference type="PANTHER" id="PTHR42789:SF1">
    <property type="entry name" value="D-ISOMER SPECIFIC 2-HYDROXYACID DEHYDROGENASE FAMILY PROTEIN (AFU_ORTHOLOGUE AFUA_6G10090)"/>
    <property type="match status" value="1"/>
</dbReference>
<keyword evidence="3" id="KW-0520">NAD</keyword>
<dbReference type="FunFam" id="3.40.50.720:FF:000203">
    <property type="entry name" value="D-3-phosphoglycerate dehydrogenase (SerA)"/>
    <property type="match status" value="1"/>
</dbReference>